<dbReference type="EMBL" id="AOIN01000046">
    <property type="protein sequence ID" value="ELZ01153.1"/>
    <property type="molecule type" value="Genomic_DNA"/>
</dbReference>
<evidence type="ECO:0000313" key="4">
    <source>
        <dbReference type="Proteomes" id="UP000011693"/>
    </source>
</evidence>
<feature type="transmembrane region" description="Helical" evidence="2">
    <location>
        <begin position="82"/>
        <end position="104"/>
    </location>
</feature>
<name>M0AT76_9EURY</name>
<feature type="transmembrane region" description="Helical" evidence="2">
    <location>
        <begin position="167"/>
        <end position="192"/>
    </location>
</feature>
<evidence type="ECO:0000256" key="2">
    <source>
        <dbReference type="SAM" id="Phobius"/>
    </source>
</evidence>
<keyword evidence="2" id="KW-1133">Transmembrane helix</keyword>
<dbReference type="RefSeq" id="WP_006167019.1">
    <property type="nucleotide sequence ID" value="NZ_AOIN01000046.1"/>
</dbReference>
<reference evidence="3 4" key="1">
    <citation type="journal article" date="2014" name="PLoS Genet.">
        <title>Phylogenetically driven sequencing of extremely halophilic archaea reveals strategies for static and dynamic osmo-response.</title>
        <authorList>
            <person name="Becker E.A."/>
            <person name="Seitzer P.M."/>
            <person name="Tritt A."/>
            <person name="Larsen D."/>
            <person name="Krusor M."/>
            <person name="Yao A.I."/>
            <person name="Wu D."/>
            <person name="Madern D."/>
            <person name="Eisen J.A."/>
            <person name="Darling A.E."/>
            <person name="Facciotti M.T."/>
        </authorList>
    </citation>
    <scope>NUCLEOTIDE SEQUENCE [LARGE SCALE GENOMIC DNA]</scope>
    <source>
        <strain evidence="3 4">JCM 10990</strain>
    </source>
</reference>
<feature type="transmembrane region" description="Helical" evidence="2">
    <location>
        <begin position="21"/>
        <end position="45"/>
    </location>
</feature>
<dbReference type="AlphaFoldDB" id="M0AT76"/>
<feature type="region of interest" description="Disordered" evidence="1">
    <location>
        <begin position="245"/>
        <end position="406"/>
    </location>
</feature>
<proteinExistence type="predicted"/>
<evidence type="ECO:0000313" key="3">
    <source>
        <dbReference type="EMBL" id="ELZ01153.1"/>
    </source>
</evidence>
<dbReference type="InterPro" id="IPR043812">
    <property type="entry name" value="DUF5794"/>
</dbReference>
<feature type="compositionally biased region" description="Basic and acidic residues" evidence="1">
    <location>
        <begin position="332"/>
        <end position="365"/>
    </location>
</feature>
<gene>
    <name evidence="3" type="ORF">C482_08141</name>
</gene>
<evidence type="ECO:0000256" key="1">
    <source>
        <dbReference type="SAM" id="MobiDB-lite"/>
    </source>
</evidence>
<keyword evidence="4" id="KW-1185">Reference proteome</keyword>
<organism evidence="3 4">
    <name type="scientific">Natrialba chahannaoensis JCM 10990</name>
    <dbReference type="NCBI Taxonomy" id="1227492"/>
    <lineage>
        <taxon>Archaea</taxon>
        <taxon>Methanobacteriati</taxon>
        <taxon>Methanobacteriota</taxon>
        <taxon>Stenosarchaea group</taxon>
        <taxon>Halobacteria</taxon>
        <taxon>Halobacteriales</taxon>
        <taxon>Natrialbaceae</taxon>
        <taxon>Natrialba</taxon>
    </lineage>
</organism>
<comment type="caution">
    <text evidence="3">The sequence shown here is derived from an EMBL/GenBank/DDBJ whole genome shotgun (WGS) entry which is preliminary data.</text>
</comment>
<keyword evidence="2" id="KW-0472">Membrane</keyword>
<protein>
    <submittedName>
        <fullName evidence="3">Uncharacterized protein</fullName>
    </submittedName>
</protein>
<sequence>MSASQHPVALRLERLVGGDAKLLALVMMLPLIDGVFPALIMAGAIDDPWSAIQVGLLIFGGSATVAVMLAEMSGTPREQVAIVLLVGIPLILLAAVQAALAPAIETVLNEETIKRFAAVVILAIAAKTASATIGEYLPSPGVIIGLGLIASIDPNGAAFTLMDDPALVVNATLAAVSGVAFALAIAISGPYLHKYMDIDRFRFGSAVALGLLPLSLLGMAFGQAPLAALVVAALFAIDLPFERDSDSAGSDGPSDGSSPVATTASAATSVSTPSPSPTASSNSSPTPSSFVPAVGTGPLAGGGEDSSDESTPVTTVADGSGSKGGAEATAAETKRERESKSKGESGREADPESEREREREHERKQTQTQVQAQSHSHDQSTSQDDDDNGPYPGDDTTETEGRAPWL</sequence>
<accession>M0AT76</accession>
<feature type="transmembrane region" description="Helical" evidence="2">
    <location>
        <begin position="204"/>
        <end position="237"/>
    </location>
</feature>
<dbReference type="PATRIC" id="fig|1227492.4.peg.1590"/>
<dbReference type="Proteomes" id="UP000011693">
    <property type="component" value="Unassembled WGS sequence"/>
</dbReference>
<feature type="compositionally biased region" description="Low complexity" evidence="1">
    <location>
        <begin position="371"/>
        <end position="382"/>
    </location>
</feature>
<feature type="transmembrane region" description="Helical" evidence="2">
    <location>
        <begin position="51"/>
        <end position="70"/>
    </location>
</feature>
<keyword evidence="2" id="KW-0812">Transmembrane</keyword>
<dbReference type="OrthoDB" id="293478at2157"/>
<dbReference type="Pfam" id="PF19107">
    <property type="entry name" value="DUF5794"/>
    <property type="match status" value="1"/>
</dbReference>
<feature type="compositionally biased region" description="Low complexity" evidence="1">
    <location>
        <begin position="247"/>
        <end position="289"/>
    </location>
</feature>